<evidence type="ECO:0000313" key="2">
    <source>
        <dbReference type="EMBL" id="MBP2435861.1"/>
    </source>
</evidence>
<feature type="compositionally biased region" description="Basic and acidic residues" evidence="1">
    <location>
        <begin position="103"/>
        <end position="117"/>
    </location>
</feature>
<name>A0ABS4ZF00_9MICO</name>
<evidence type="ECO:0000256" key="1">
    <source>
        <dbReference type="SAM" id="MobiDB-lite"/>
    </source>
</evidence>
<organism evidence="2 3">
    <name type="scientific">Microbacterium amylolyticum</name>
    <dbReference type="NCBI Taxonomy" id="936337"/>
    <lineage>
        <taxon>Bacteria</taxon>
        <taxon>Bacillati</taxon>
        <taxon>Actinomycetota</taxon>
        <taxon>Actinomycetes</taxon>
        <taxon>Micrococcales</taxon>
        <taxon>Microbacteriaceae</taxon>
        <taxon>Microbacterium</taxon>
    </lineage>
</organism>
<sequence length="168" mass="18090">MCLDGAADELFLTSGAFGLRVGRRKRREICWAVPVDHSAHAGLVVEAGKRRQVTASGFAPEDDTGRVDSLCRALVLDPAQRRTDIVELCRKDRFARQAIVDSGDRESCARETPEALSRRNAGGEYTPASDPPAASAWPRSLVFSSSVGTTLSPIVNTSASTKRTTKDS</sequence>
<reference evidence="2 3" key="1">
    <citation type="submission" date="2021-03" db="EMBL/GenBank/DDBJ databases">
        <title>Sequencing the genomes of 1000 actinobacteria strains.</title>
        <authorList>
            <person name="Klenk H.-P."/>
        </authorList>
    </citation>
    <scope>NUCLEOTIDE SEQUENCE [LARGE SCALE GENOMIC DNA]</scope>
    <source>
        <strain evidence="2 3">DSM 24221</strain>
    </source>
</reference>
<evidence type="ECO:0000313" key="3">
    <source>
        <dbReference type="Proteomes" id="UP001519362"/>
    </source>
</evidence>
<comment type="caution">
    <text evidence="2">The sequence shown here is derived from an EMBL/GenBank/DDBJ whole genome shotgun (WGS) entry which is preliminary data.</text>
</comment>
<gene>
    <name evidence="2" type="ORF">JOF34_000447</name>
</gene>
<proteinExistence type="predicted"/>
<dbReference type="Proteomes" id="UP001519362">
    <property type="component" value="Unassembled WGS sequence"/>
</dbReference>
<keyword evidence="3" id="KW-1185">Reference proteome</keyword>
<accession>A0ABS4ZF00</accession>
<feature type="compositionally biased region" description="Low complexity" evidence="1">
    <location>
        <begin position="127"/>
        <end position="136"/>
    </location>
</feature>
<dbReference type="EMBL" id="JAGIOL010000001">
    <property type="protein sequence ID" value="MBP2435861.1"/>
    <property type="molecule type" value="Genomic_DNA"/>
</dbReference>
<feature type="region of interest" description="Disordered" evidence="1">
    <location>
        <begin position="103"/>
        <end position="136"/>
    </location>
</feature>
<protein>
    <submittedName>
        <fullName evidence="2">Uncharacterized protein</fullName>
    </submittedName>
</protein>